<keyword evidence="8" id="KW-1185">Reference proteome</keyword>
<evidence type="ECO:0000256" key="3">
    <source>
        <dbReference type="ARBA" id="ARBA00022801"/>
    </source>
</evidence>
<dbReference type="RefSeq" id="WP_268186474.1">
    <property type="nucleotide sequence ID" value="NZ_CP113361.1"/>
</dbReference>
<dbReference type="Gene3D" id="3.40.1490.10">
    <property type="entry name" value="Bit1"/>
    <property type="match status" value="1"/>
</dbReference>
<sequence>MTEESDFKWKQCLIIRSDVKMSCGKKCAQLAHAAVGAYEHSDKITRKKWYNEGMKKVVLKVPSLRAMYEIKTNAEMAGIATSLITDAGRTEIEPGTVTALGLGPALSEDLDRITGDLQLL</sequence>
<dbReference type="EC" id="3.1.1.29" evidence="2"/>
<evidence type="ECO:0000256" key="1">
    <source>
        <dbReference type="ARBA" id="ARBA00003043"/>
    </source>
</evidence>
<dbReference type="SUPFAM" id="SSF102462">
    <property type="entry name" value="Peptidyl-tRNA hydrolase II"/>
    <property type="match status" value="1"/>
</dbReference>
<dbReference type="Proteomes" id="UP001163096">
    <property type="component" value="Chromosome"/>
</dbReference>
<comment type="function">
    <text evidence="1">The natural substrate for this enzyme may be peptidyl-tRNAs which drop off the ribosome during protein synthesis.</text>
</comment>
<dbReference type="GeneID" id="76835974"/>
<dbReference type="PANTHER" id="PTHR12649">
    <property type="entry name" value="PEPTIDYL-TRNA HYDROLASE 2"/>
    <property type="match status" value="1"/>
</dbReference>
<proteinExistence type="inferred from homology"/>
<name>A0A9X9S5F0_METOG</name>
<evidence type="ECO:0000313" key="8">
    <source>
        <dbReference type="Proteomes" id="UP001163096"/>
    </source>
</evidence>
<evidence type="ECO:0000256" key="2">
    <source>
        <dbReference type="ARBA" id="ARBA00013260"/>
    </source>
</evidence>
<protein>
    <recommendedName>
        <fullName evidence="6">Peptidyl-tRNA hydrolase</fullName>
        <ecNumber evidence="2">3.1.1.29</ecNumber>
    </recommendedName>
</protein>
<dbReference type="FunFam" id="3.40.1490.10:FF:000001">
    <property type="entry name" value="Peptidyl-tRNA hydrolase 2"/>
    <property type="match status" value="1"/>
</dbReference>
<evidence type="ECO:0000256" key="5">
    <source>
        <dbReference type="ARBA" id="ARBA00048707"/>
    </source>
</evidence>
<evidence type="ECO:0000256" key="4">
    <source>
        <dbReference type="ARBA" id="ARBA00038050"/>
    </source>
</evidence>
<dbReference type="InterPro" id="IPR023476">
    <property type="entry name" value="Pep_tRNA_hydro_II_dom_sf"/>
</dbReference>
<gene>
    <name evidence="7" type="primary">pth2</name>
    <name evidence="7" type="ORF">OU421_12690</name>
</gene>
<dbReference type="CDD" id="cd02430">
    <property type="entry name" value="PTH2"/>
    <property type="match status" value="1"/>
</dbReference>
<accession>A0A9X9S5F0</accession>
<keyword evidence="3 7" id="KW-0378">Hydrolase</keyword>
<dbReference type="GO" id="GO:0004045">
    <property type="term" value="F:peptidyl-tRNA hydrolase activity"/>
    <property type="evidence" value="ECO:0007669"/>
    <property type="project" value="UniProtKB-EC"/>
</dbReference>
<dbReference type="PANTHER" id="PTHR12649:SF11">
    <property type="entry name" value="PEPTIDYL-TRNA HYDROLASE 2, MITOCHONDRIAL"/>
    <property type="match status" value="1"/>
</dbReference>
<dbReference type="InterPro" id="IPR002833">
    <property type="entry name" value="PTH2"/>
</dbReference>
<reference evidence="7" key="1">
    <citation type="submission" date="2022-11" db="EMBL/GenBank/DDBJ databases">
        <title>Complete genome sequence of Methanogenium organophilum DSM 3596.</title>
        <authorList>
            <person name="Chen S.-C."/>
            <person name="Lai S.-J."/>
            <person name="You Y.-T."/>
        </authorList>
    </citation>
    <scope>NUCLEOTIDE SEQUENCE</scope>
    <source>
        <strain evidence="7">DSM 3596</strain>
    </source>
</reference>
<dbReference type="AlphaFoldDB" id="A0A9X9S5F0"/>
<dbReference type="EMBL" id="CP113361">
    <property type="protein sequence ID" value="WAI01250.1"/>
    <property type="molecule type" value="Genomic_DNA"/>
</dbReference>
<dbReference type="GO" id="GO:0005829">
    <property type="term" value="C:cytosol"/>
    <property type="evidence" value="ECO:0007669"/>
    <property type="project" value="TreeGrafter"/>
</dbReference>
<evidence type="ECO:0000256" key="6">
    <source>
        <dbReference type="ARBA" id="ARBA00050038"/>
    </source>
</evidence>
<dbReference type="NCBIfam" id="TIGR00283">
    <property type="entry name" value="arch_pth2"/>
    <property type="match status" value="1"/>
</dbReference>
<comment type="similarity">
    <text evidence="4">Belongs to the PTH2 family.</text>
</comment>
<evidence type="ECO:0000313" key="7">
    <source>
        <dbReference type="EMBL" id="WAI01250.1"/>
    </source>
</evidence>
<dbReference type="KEGG" id="mou:OU421_12690"/>
<dbReference type="NCBIfam" id="NF003314">
    <property type="entry name" value="PRK04322.1"/>
    <property type="match status" value="1"/>
</dbReference>
<comment type="catalytic activity">
    <reaction evidence="5">
        <text>an N-acyl-L-alpha-aminoacyl-tRNA + H2O = an N-acyl-L-amino acid + a tRNA + H(+)</text>
        <dbReference type="Rhea" id="RHEA:54448"/>
        <dbReference type="Rhea" id="RHEA-COMP:10123"/>
        <dbReference type="Rhea" id="RHEA-COMP:13883"/>
        <dbReference type="ChEBI" id="CHEBI:15377"/>
        <dbReference type="ChEBI" id="CHEBI:15378"/>
        <dbReference type="ChEBI" id="CHEBI:59874"/>
        <dbReference type="ChEBI" id="CHEBI:78442"/>
        <dbReference type="ChEBI" id="CHEBI:138191"/>
        <dbReference type="EC" id="3.1.1.29"/>
    </reaction>
</comment>
<dbReference type="Pfam" id="PF01981">
    <property type="entry name" value="PTH2"/>
    <property type="match status" value="1"/>
</dbReference>
<organism evidence="7 8">
    <name type="scientific">Methanogenium organophilum</name>
    <dbReference type="NCBI Taxonomy" id="2199"/>
    <lineage>
        <taxon>Archaea</taxon>
        <taxon>Methanobacteriati</taxon>
        <taxon>Methanobacteriota</taxon>
        <taxon>Stenosarchaea group</taxon>
        <taxon>Methanomicrobia</taxon>
        <taxon>Methanomicrobiales</taxon>
        <taxon>Methanomicrobiaceae</taxon>
        <taxon>Methanogenium</taxon>
    </lineage>
</organism>